<proteinExistence type="predicted"/>
<reference evidence="1 2" key="1">
    <citation type="submission" date="2015-03" db="EMBL/GenBank/DDBJ databases">
        <title>Comparative analysis of the OM43 clade including a novel species from Red Sea uncovers genomic and metabolic diversity among marine methylotrophs.</title>
        <authorList>
            <person name="Jimenez-Infante F."/>
            <person name="Ngugi D.K."/>
            <person name="Vinu M."/>
            <person name="Alam I."/>
            <person name="Kamau A."/>
            <person name="Blom J."/>
            <person name="Bajic V.B."/>
            <person name="Stingl U."/>
        </authorList>
    </citation>
    <scope>NUCLEOTIDE SEQUENCE [LARGE SCALE GENOMIC DNA]</scope>
    <source>
        <strain evidence="1 2">MBRSH7</strain>
    </source>
</reference>
<accession>A0A0H4IZG0</accession>
<sequence length="171" mass="19686">MASDFNYLKDHFPKNFNQTVMEHQAVNKVLTFCNKDTQFLLFTGMFHEVNGGKGITDDLEVYFVNYLADQLKLTAFGRAAAYVLEDQTKFIGYDIKSTDNEMWSQQNIFEANDEGQVTKVIDKFSNTSDTNPICPLVSRYFEKIDFPEDTLEFLKNLHAQVTPSLIEIKRA</sequence>
<dbReference type="Proteomes" id="UP000066549">
    <property type="component" value="Chromosome"/>
</dbReference>
<gene>
    <name evidence="1" type="ORF">VI33_00110</name>
</gene>
<dbReference type="EMBL" id="CP011002">
    <property type="protein sequence ID" value="AKO65220.1"/>
    <property type="molecule type" value="Genomic_DNA"/>
</dbReference>
<organism evidence="1 2">
    <name type="scientific">Methylophilales bacterium MBRS-H7</name>
    <dbReference type="NCBI Taxonomy" id="1623450"/>
    <lineage>
        <taxon>Bacteria</taxon>
        <taxon>Pseudomonadati</taxon>
        <taxon>Pseudomonadota</taxon>
        <taxon>Betaproteobacteria</taxon>
        <taxon>Nitrosomonadales</taxon>
        <taxon>OM43 clade</taxon>
    </lineage>
</organism>
<dbReference type="AlphaFoldDB" id="A0A0H4IZG0"/>
<keyword evidence="2" id="KW-1185">Reference proteome</keyword>
<dbReference type="OrthoDB" id="9930947at2"/>
<protein>
    <submittedName>
        <fullName evidence="1">Uncharacterized protein</fullName>
    </submittedName>
</protein>
<evidence type="ECO:0000313" key="1">
    <source>
        <dbReference type="EMBL" id="AKO65220.1"/>
    </source>
</evidence>
<name>A0A0H4IZG0_9PROT</name>
<evidence type="ECO:0000313" key="2">
    <source>
        <dbReference type="Proteomes" id="UP000066549"/>
    </source>
</evidence>